<dbReference type="AlphaFoldDB" id="Q2R543"/>
<feature type="compositionally biased region" description="Gly residues" evidence="1">
    <location>
        <begin position="234"/>
        <end position="256"/>
    </location>
</feature>
<proteinExistence type="predicted"/>
<dbReference type="EMBL" id="AC147925">
    <property type="protein sequence ID" value="AAX96185.1"/>
    <property type="molecule type" value="Genomic_DNA"/>
</dbReference>
<feature type="compositionally biased region" description="Basic and acidic residues" evidence="1">
    <location>
        <begin position="285"/>
        <end position="295"/>
    </location>
</feature>
<sequence length="857" mass="95371">MAQDAGDTVLPASRITADRHLILPRKIMPEGAVVRAGEWRPRPRYLERSVHLLSFSMAGLIPPFSGFFHEVLDFYEIHALHLAPNAVMTLAIFAHLCDMFIGVRPTMRLFQSFFIPQLLQGAVEYDAMWDHLRGLRSLGLTGAMVFGDYFRRRIAPLQDRSRGVWEYTGPNNPMRTHVGARWDWGEEDAKMVIQRVLGLDSAEQMLIPDEILPLRCDRDRESILAVMSVVGVGRGWSSRGGTGGSAAGMGGGGATAGGSRTCGPGGGGSSRSPGTNRGPGDDSASDPKEKRKISESRPPSPPRGGGAERVADRPPAGHKRPAGAEAGRKKKRLRKIGQTEPCRGSFIEPPKWTFNRPPCSDIDSKFEWDTDVDVEFPAALALLSMDAMVPSTRRTQVDDVGYPMAPTKAVKKFPTICGILGRRNFTILKDHIDLVPQEEKEEAWRQFKESFRYPTEPEAGLKRQAIRKIGNCWKNFKTTLVTEYVLNPAQPEPFEKYPFITRPARNLHPHRLGTGGYAGKQAERDKEDEAAAESNTPQVLADIPFQRARNWARARVKKNSDRTLSFPNPEDQAVYQKIVELNAERQASQEVCSQKREDDILTKALGNGEHRGRTRGIGSNVPWKFGFPQYAWHYKKHKLSKAQKAARIKAQIREELKEELREEFTAELLGMEARMEARIRDRSIDATPGPIVQVRPTQRRSSCASTEAPAEQPKGPAAVDHIPEPTSCTLVDWVTPGFAIPAIEGQAFKPTPETRVYGAQLQAGNAKVQVDLVKPDWVGYTIPHSPNDEILILGAARGTFIQWPKHSIEINITPRLAPSSRPPPTHPHQTVVSLPPAVEQRDEDLQCHAQKFKNQNF</sequence>
<feature type="compositionally biased region" description="Polar residues" evidence="1">
    <location>
        <begin position="695"/>
        <end position="705"/>
    </location>
</feature>
<organism evidence="4 5">
    <name type="scientific">Oryza sativa subsp. japonica</name>
    <name type="common">Rice</name>
    <dbReference type="NCBI Taxonomy" id="39947"/>
    <lineage>
        <taxon>Eukaryota</taxon>
        <taxon>Viridiplantae</taxon>
        <taxon>Streptophyta</taxon>
        <taxon>Embryophyta</taxon>
        <taxon>Tracheophyta</taxon>
        <taxon>Spermatophyta</taxon>
        <taxon>Magnoliopsida</taxon>
        <taxon>Liliopsida</taxon>
        <taxon>Poales</taxon>
        <taxon>Poaceae</taxon>
        <taxon>BOP clade</taxon>
        <taxon>Oryzoideae</taxon>
        <taxon>Oryzeae</taxon>
        <taxon>Oryzinae</taxon>
        <taxon>Oryza</taxon>
        <taxon>Oryza sativa</taxon>
    </lineage>
</organism>
<evidence type="ECO:0000259" key="3">
    <source>
        <dbReference type="Pfam" id="PF26133"/>
    </source>
</evidence>
<dbReference type="Proteomes" id="UP000000763">
    <property type="component" value="Chromosome 11"/>
</dbReference>
<dbReference type="Pfam" id="PF04195">
    <property type="entry name" value="Transposase_28"/>
    <property type="match status" value="1"/>
</dbReference>
<evidence type="ECO:0000259" key="2">
    <source>
        <dbReference type="Pfam" id="PF04195"/>
    </source>
</evidence>
<dbReference type="PANTHER" id="PTHR33018:SF30">
    <property type="entry name" value="OS02G0502850 PROTEIN"/>
    <property type="match status" value="1"/>
</dbReference>
<protein>
    <submittedName>
        <fullName evidence="4">Transposon protein, putative, unclassified</fullName>
    </submittedName>
</protein>
<accession>Q2R543</accession>
<evidence type="ECO:0000313" key="5">
    <source>
        <dbReference type="Proteomes" id="UP000000763"/>
    </source>
</evidence>
<feature type="domain" description="DUF8039" evidence="3">
    <location>
        <begin position="718"/>
        <end position="810"/>
    </location>
</feature>
<feature type="region of interest" description="Disordered" evidence="1">
    <location>
        <begin position="695"/>
        <end position="722"/>
    </location>
</feature>
<reference evidence="5" key="1">
    <citation type="journal article" date="2005" name="Nature">
        <title>The map-based sequence of the rice genome.</title>
        <authorList>
            <consortium name="International rice genome sequencing project (IRGSP)"/>
            <person name="Matsumoto T."/>
            <person name="Wu J."/>
            <person name="Kanamori H."/>
            <person name="Katayose Y."/>
            <person name="Fujisawa M."/>
            <person name="Namiki N."/>
            <person name="Mizuno H."/>
            <person name="Yamamoto K."/>
            <person name="Antonio B.A."/>
            <person name="Baba T."/>
            <person name="Sakata K."/>
            <person name="Nagamura Y."/>
            <person name="Aoki H."/>
            <person name="Arikawa K."/>
            <person name="Arita K."/>
            <person name="Bito T."/>
            <person name="Chiden Y."/>
            <person name="Fujitsuka N."/>
            <person name="Fukunaka R."/>
            <person name="Hamada M."/>
            <person name="Harada C."/>
            <person name="Hayashi A."/>
            <person name="Hijishita S."/>
            <person name="Honda M."/>
            <person name="Hosokawa S."/>
            <person name="Ichikawa Y."/>
            <person name="Idonuma A."/>
            <person name="Iijima M."/>
            <person name="Ikeda M."/>
            <person name="Ikeno M."/>
            <person name="Ito K."/>
            <person name="Ito S."/>
            <person name="Ito T."/>
            <person name="Ito Y."/>
            <person name="Ito Y."/>
            <person name="Iwabuchi A."/>
            <person name="Kamiya K."/>
            <person name="Karasawa W."/>
            <person name="Kurita K."/>
            <person name="Katagiri S."/>
            <person name="Kikuta A."/>
            <person name="Kobayashi H."/>
            <person name="Kobayashi N."/>
            <person name="Machita K."/>
            <person name="Maehara T."/>
            <person name="Masukawa M."/>
            <person name="Mizubayashi T."/>
            <person name="Mukai Y."/>
            <person name="Nagasaki H."/>
            <person name="Nagata Y."/>
            <person name="Naito S."/>
            <person name="Nakashima M."/>
            <person name="Nakama Y."/>
            <person name="Nakamichi Y."/>
            <person name="Nakamura M."/>
            <person name="Meguro A."/>
            <person name="Negishi M."/>
            <person name="Ohta I."/>
            <person name="Ohta T."/>
            <person name="Okamoto M."/>
            <person name="Ono N."/>
            <person name="Saji S."/>
            <person name="Sakaguchi M."/>
            <person name="Sakai K."/>
            <person name="Shibata M."/>
            <person name="Shimokawa T."/>
            <person name="Song J."/>
            <person name="Takazaki Y."/>
            <person name="Terasawa K."/>
            <person name="Tsugane M."/>
            <person name="Tsuji K."/>
            <person name="Ueda S."/>
            <person name="Waki K."/>
            <person name="Yamagata H."/>
            <person name="Yamamoto M."/>
            <person name="Yamamoto S."/>
            <person name="Yamane H."/>
            <person name="Yoshiki S."/>
            <person name="Yoshihara R."/>
            <person name="Yukawa K."/>
            <person name="Zhong H."/>
            <person name="Yano M."/>
            <person name="Yuan Q."/>
            <person name="Ouyang S."/>
            <person name="Liu J."/>
            <person name="Jones K.M."/>
            <person name="Gansberger K."/>
            <person name="Moffat K."/>
            <person name="Hill J."/>
            <person name="Bera J."/>
            <person name="Fadrosh D."/>
            <person name="Jin S."/>
            <person name="Johri S."/>
            <person name="Kim M."/>
            <person name="Overton L."/>
            <person name="Reardon M."/>
            <person name="Tsitrin T."/>
            <person name="Vuong H."/>
            <person name="Weaver B."/>
            <person name="Ciecko A."/>
            <person name="Tallon L."/>
            <person name="Jackson J."/>
            <person name="Pai G."/>
            <person name="Aken S.V."/>
            <person name="Utterback T."/>
            <person name="Reidmuller S."/>
            <person name="Feldblyum T."/>
            <person name="Hsiao J."/>
            <person name="Zismann V."/>
            <person name="Iobst S."/>
            <person name="de Vazeille A.R."/>
            <person name="Buell C.R."/>
            <person name="Ying K."/>
            <person name="Li Y."/>
            <person name="Lu T."/>
            <person name="Huang Y."/>
            <person name="Zhao Q."/>
            <person name="Feng Q."/>
            <person name="Zhang L."/>
            <person name="Zhu J."/>
            <person name="Weng Q."/>
            <person name="Mu J."/>
            <person name="Lu Y."/>
            <person name="Fan D."/>
            <person name="Liu Y."/>
            <person name="Guan J."/>
            <person name="Zhang Y."/>
            <person name="Yu S."/>
            <person name="Liu X."/>
            <person name="Zhang Y."/>
            <person name="Hong G."/>
            <person name="Han B."/>
            <person name="Choisne N."/>
            <person name="Demange N."/>
            <person name="Orjeda G."/>
            <person name="Samain S."/>
            <person name="Cattolico L."/>
            <person name="Pelletier E."/>
            <person name="Couloux A."/>
            <person name="Segurens B."/>
            <person name="Wincker P."/>
            <person name="D'Hont A."/>
            <person name="Scarpelli C."/>
            <person name="Weissenbach J."/>
            <person name="Salanoubat M."/>
            <person name="Quetier F."/>
            <person name="Yu Y."/>
            <person name="Kim H.R."/>
            <person name="Rambo T."/>
            <person name="Currie J."/>
            <person name="Collura K."/>
            <person name="Luo M."/>
            <person name="Yang T."/>
            <person name="Ammiraju J.S.S."/>
            <person name="Engler F."/>
            <person name="Soderlund C."/>
            <person name="Wing R.A."/>
            <person name="Palmer L.E."/>
            <person name="de la Bastide M."/>
            <person name="Spiegel L."/>
            <person name="Nascimento L."/>
            <person name="Zutavern T."/>
            <person name="O'Shaughnessy A."/>
            <person name="Dike S."/>
            <person name="Dedhia N."/>
            <person name="Preston R."/>
            <person name="Balija V."/>
            <person name="McCombie W.R."/>
            <person name="Chow T."/>
            <person name="Chen H."/>
            <person name="Chung M."/>
            <person name="Chen C."/>
            <person name="Shaw J."/>
            <person name="Wu H."/>
            <person name="Hsiao K."/>
            <person name="Chao Y."/>
            <person name="Chu M."/>
            <person name="Cheng C."/>
            <person name="Hour A."/>
            <person name="Lee P."/>
            <person name="Lin S."/>
            <person name="Lin Y."/>
            <person name="Liou J."/>
            <person name="Liu S."/>
            <person name="Hsing Y."/>
            <person name="Raghuvanshi S."/>
            <person name="Mohanty A."/>
            <person name="Bharti A.K."/>
            <person name="Gaur A."/>
            <person name="Gupta V."/>
            <person name="Kumar D."/>
            <person name="Ravi V."/>
            <person name="Vij S."/>
            <person name="Kapur A."/>
            <person name="Khurana P."/>
            <person name="Khurana P."/>
            <person name="Khurana J.P."/>
            <person name="Tyagi A.K."/>
            <person name="Gaikwad K."/>
            <person name="Singh A."/>
            <person name="Dalal V."/>
            <person name="Srivastava S."/>
            <person name="Dixit A."/>
            <person name="Pal A.K."/>
            <person name="Ghazi I.A."/>
            <person name="Yadav M."/>
            <person name="Pandit A."/>
            <person name="Bhargava A."/>
            <person name="Sureshbabu K."/>
            <person name="Batra K."/>
            <person name="Sharma T.R."/>
            <person name="Mohapatra T."/>
            <person name="Singh N.K."/>
            <person name="Messing J."/>
            <person name="Nelson A.B."/>
            <person name="Fuks G."/>
            <person name="Kavchok S."/>
            <person name="Keizer G."/>
            <person name="Linton E."/>
            <person name="Llaca V."/>
            <person name="Song R."/>
            <person name="Tanyolac B."/>
            <person name="Young S."/>
            <person name="Ho-Il K."/>
            <person name="Hahn J.H."/>
            <person name="Sangsakoo G."/>
            <person name="Vanavichit A."/>
            <person name="de Mattos Luiz.A.T."/>
            <person name="Zimmer P.D."/>
            <person name="Malone G."/>
            <person name="Dellagostin O."/>
            <person name="de Oliveira A.C."/>
            <person name="Bevan M."/>
            <person name="Bancroft I."/>
            <person name="Minx P."/>
            <person name="Cordum H."/>
            <person name="Wilson R."/>
            <person name="Cheng Z."/>
            <person name="Jin W."/>
            <person name="Jiang J."/>
            <person name="Leong S.A."/>
            <person name="Iwama H."/>
            <person name="Gojobori T."/>
            <person name="Itoh T."/>
            <person name="Niimura Y."/>
            <person name="Fujii Y."/>
            <person name="Habara T."/>
            <person name="Sakai H."/>
            <person name="Sato Y."/>
            <person name="Wilson G."/>
            <person name="Kumar K."/>
            <person name="McCouch S."/>
            <person name="Juretic N."/>
            <person name="Hoen D."/>
            <person name="Wright S."/>
            <person name="Bruskiewich R."/>
            <person name="Bureau T."/>
            <person name="Miyao A."/>
            <person name="Hirochika H."/>
            <person name="Nishikawa T."/>
            <person name="Kadowaki K."/>
            <person name="Sugiura M."/>
            <person name="Burr B."/>
            <person name="Sasaki T."/>
        </authorList>
    </citation>
    <scope>NUCLEOTIDE SEQUENCE [LARGE SCALE GENOMIC DNA]</scope>
    <source>
        <strain evidence="5">cv. Nipponbare</strain>
    </source>
</reference>
<evidence type="ECO:0000313" key="4">
    <source>
        <dbReference type="EMBL" id="AAX96185.1"/>
    </source>
</evidence>
<feature type="region of interest" description="Disordered" evidence="1">
    <location>
        <begin position="234"/>
        <end position="349"/>
    </location>
</feature>
<dbReference type="InterPro" id="IPR058352">
    <property type="entry name" value="DUF8039"/>
</dbReference>
<feature type="region of interest" description="Disordered" evidence="1">
    <location>
        <begin position="508"/>
        <end position="536"/>
    </location>
</feature>
<evidence type="ECO:0000256" key="1">
    <source>
        <dbReference type="SAM" id="MobiDB-lite"/>
    </source>
</evidence>
<name>Q2R543_ORYSJ</name>
<dbReference type="PANTHER" id="PTHR33018">
    <property type="entry name" value="OS10G0338966 PROTEIN-RELATED"/>
    <property type="match status" value="1"/>
</dbReference>
<gene>
    <name evidence="4" type="ordered locus">LOC_Os11g26300</name>
</gene>
<reference evidence="5" key="2">
    <citation type="journal article" date="2008" name="Nucleic Acids Res.">
        <title>The rice annotation project database (RAP-DB): 2008 update.</title>
        <authorList>
            <consortium name="The rice annotation project (RAP)"/>
        </authorList>
    </citation>
    <scope>GENOME REANNOTATION</scope>
    <source>
        <strain evidence="5">cv. Nipponbare</strain>
    </source>
</reference>
<dbReference type="Pfam" id="PF26133">
    <property type="entry name" value="DUF8039"/>
    <property type="match status" value="1"/>
</dbReference>
<dbReference type="InterPro" id="IPR007321">
    <property type="entry name" value="Transposase_28"/>
</dbReference>
<feature type="domain" description="Transposase (putative) gypsy type" evidence="2">
    <location>
        <begin position="52"/>
        <end position="114"/>
    </location>
</feature>